<dbReference type="GO" id="GO:0006631">
    <property type="term" value="P:fatty acid metabolic process"/>
    <property type="evidence" value="ECO:0007669"/>
    <property type="project" value="UniProtKB-ARBA"/>
</dbReference>
<dbReference type="KEGG" id="ure:UREG_04620"/>
<dbReference type="PANTHER" id="PTHR11903">
    <property type="entry name" value="PROSTAGLANDIN G/H SYNTHASE"/>
    <property type="match status" value="1"/>
</dbReference>
<dbReference type="GO" id="GO:0004497">
    <property type="term" value="F:monooxygenase activity"/>
    <property type="evidence" value="ECO:0007669"/>
    <property type="project" value="InterPro"/>
</dbReference>
<evidence type="ECO:0000256" key="2">
    <source>
        <dbReference type="ARBA" id="ARBA00022723"/>
    </source>
</evidence>
<dbReference type="GO" id="GO:0005506">
    <property type="term" value="F:iron ion binding"/>
    <property type="evidence" value="ECO:0007669"/>
    <property type="project" value="InterPro"/>
</dbReference>
<sequence>MADVFSQAGRVGPDLQILHERAEAMASGGIVNDRKYTIEHIIQLAASLPNGSKLRDTLSDQFIKTLWNNLEHPPLSYLGDEYKYRTADGSNNLALMKRDGPSKDHPAKISSTLFHFATVIIHDIFRTDEKDTTRLKNSSYLDLGPLYGHDGEQQERVREFKDGRLKKDVFAEERVLGQPPGVCALLVAFNRFHNYVVGELAIINERGRFTLPEGMTQGSPEYKKAQLKRDNDLFQTGRLITCGLYVNIILNDYLRTILNLNENPKDSDWKLDPRQALGVFDSTGVPRGVGNQVSAEFNVIYRWHPAISNHDEEWAKGFFKEVFGDIDPNKLTLTEFRAGIWKWTQSLPEDPAKWEFGGLRRQADGAFKDADLVKLLQTSTEVVAVSQGNFGARNVPAVMKVIEVLGIEQGREWGLATLNEFRLFFKLKPHETFLEALYGNPDDIELYPGIYAEDAKVPLSPGSGLCPGFTISTAILYDAVALVRGDRFYTVDYSPENLTSFGYNVANSSFDVAKGGVLYKLLMRALPGWYRPNSVYALFPFTIPEKNREIFEQLGTVDEYSYDAPSFIGPPIPVITWRGVVDVLSNQDRFKVPYSGGPHTYQLTKHDYMLSGDSEANAEQRDFVRKCLFDPKDALGQVREFYEEVTMNFLQKHSRKAGDLYQVDVVRDIGNLVHANFAGHFFQIPLQSAGGGSDTYTEQELYDALAHLFAYVFLDVDQAMSFQRSAVARRDSQRLGRLVKEAVTGVQAGHFFILKQFLEHSKKDVLNDYGARLVERLSGPGKTADEVTWTLIPTAAAAVATQAQGWAQLIDLYMSDKYYSYWPVIQKLSRSDAPEDFETLKKYALEGLRLATPAFGVLRTAATDGTVKYGDRKVSFKAGDVIFADFTAAGTDPSKFPEPDAIKPDRPDESYIHHGWGAHACLGRPFVTVAAASMLRVFGRLDNVRRAPGPAGEMKSKAEGGAFRVFLTPDGTEWNPFPCTKRLLFDGFGERAE</sequence>
<dbReference type="OrthoDB" id="823504at2759"/>
<dbReference type="InterPro" id="IPR050783">
    <property type="entry name" value="Oxylipin_biosynth_metab"/>
</dbReference>
<dbReference type="CDD" id="cd09817">
    <property type="entry name" value="linoleate_diol_synthase_like"/>
    <property type="match status" value="1"/>
</dbReference>
<dbReference type="EMBL" id="CH476616">
    <property type="protein sequence ID" value="EEP79774.1"/>
    <property type="molecule type" value="Genomic_DNA"/>
</dbReference>
<dbReference type="Gene3D" id="1.10.640.10">
    <property type="entry name" value="Haem peroxidase domain superfamily, animal type"/>
    <property type="match status" value="1"/>
</dbReference>
<protein>
    <recommendedName>
        <fullName evidence="9">Fatty acid oxygenase</fullName>
    </recommendedName>
</protein>
<keyword evidence="2 6" id="KW-0479">Metal-binding</keyword>
<accession>C4JPX7</accession>
<evidence type="ECO:0000256" key="5">
    <source>
        <dbReference type="ARBA" id="ARBA00023004"/>
    </source>
</evidence>
<feature type="binding site" description="axial binding residue" evidence="6">
    <location>
        <position position="304"/>
    </location>
    <ligand>
        <name>heme b</name>
        <dbReference type="ChEBI" id="CHEBI:60344"/>
    </ligand>
    <ligandPart>
        <name>Fe</name>
        <dbReference type="ChEBI" id="CHEBI:18248"/>
    </ligandPart>
</feature>
<evidence type="ECO:0008006" key="9">
    <source>
        <dbReference type="Google" id="ProtNLM"/>
    </source>
</evidence>
<evidence type="ECO:0000256" key="1">
    <source>
        <dbReference type="ARBA" id="ARBA00022617"/>
    </source>
</evidence>
<dbReference type="eggNOG" id="KOG2408">
    <property type="taxonomic scope" value="Eukaryota"/>
</dbReference>
<dbReference type="InParanoid" id="C4JPX7"/>
<dbReference type="GeneID" id="8440818"/>
<evidence type="ECO:0000256" key="6">
    <source>
        <dbReference type="PIRSR" id="PIRSR619791-2"/>
    </source>
</evidence>
<reference evidence="8" key="1">
    <citation type="journal article" date="2009" name="Genome Res.">
        <title>Comparative genomic analyses of the human fungal pathogens Coccidioides and their relatives.</title>
        <authorList>
            <person name="Sharpton T.J."/>
            <person name="Stajich J.E."/>
            <person name="Rounsley S.D."/>
            <person name="Gardner M.J."/>
            <person name="Wortman J.R."/>
            <person name="Jordar V.S."/>
            <person name="Maiti R."/>
            <person name="Kodira C.D."/>
            <person name="Neafsey D.E."/>
            <person name="Zeng Q."/>
            <person name="Hung C.-Y."/>
            <person name="McMahan C."/>
            <person name="Muszewska A."/>
            <person name="Grynberg M."/>
            <person name="Mandel M.A."/>
            <person name="Kellner E.M."/>
            <person name="Barker B.M."/>
            <person name="Galgiani J.N."/>
            <person name="Orbach M.J."/>
            <person name="Kirkland T.N."/>
            <person name="Cole G.T."/>
            <person name="Henn M.R."/>
            <person name="Birren B.W."/>
            <person name="Taylor J.W."/>
        </authorList>
    </citation>
    <scope>NUCLEOTIDE SEQUENCE [LARGE SCALE GENOMIC DNA]</scope>
    <source>
        <strain evidence="8">UAMH 1704</strain>
    </source>
</reference>
<keyword evidence="1 6" id="KW-0349">Heme</keyword>
<dbReference type="GO" id="GO:0006979">
    <property type="term" value="P:response to oxidative stress"/>
    <property type="evidence" value="ECO:0007669"/>
    <property type="project" value="InterPro"/>
</dbReference>
<organism evidence="7 8">
    <name type="scientific">Uncinocarpus reesii (strain UAMH 1704)</name>
    <dbReference type="NCBI Taxonomy" id="336963"/>
    <lineage>
        <taxon>Eukaryota</taxon>
        <taxon>Fungi</taxon>
        <taxon>Dikarya</taxon>
        <taxon>Ascomycota</taxon>
        <taxon>Pezizomycotina</taxon>
        <taxon>Eurotiomycetes</taxon>
        <taxon>Eurotiomycetidae</taxon>
        <taxon>Onygenales</taxon>
        <taxon>Onygenaceae</taxon>
        <taxon>Uncinocarpus</taxon>
    </lineage>
</organism>
<gene>
    <name evidence="7" type="ORF">UREG_04620</name>
</gene>
<dbReference type="Proteomes" id="UP000002058">
    <property type="component" value="Unassembled WGS sequence"/>
</dbReference>
<dbReference type="PRINTS" id="PR00457">
    <property type="entry name" value="ANPEROXIDASE"/>
</dbReference>
<dbReference type="GO" id="GO:0004601">
    <property type="term" value="F:peroxidase activity"/>
    <property type="evidence" value="ECO:0007669"/>
    <property type="project" value="InterPro"/>
</dbReference>
<dbReference type="GO" id="GO:0020037">
    <property type="term" value="F:heme binding"/>
    <property type="evidence" value="ECO:0007669"/>
    <property type="project" value="InterPro"/>
</dbReference>
<dbReference type="InterPro" id="IPR010255">
    <property type="entry name" value="Haem_peroxidase_sf"/>
</dbReference>
<dbReference type="InterPro" id="IPR036396">
    <property type="entry name" value="Cyt_P450_sf"/>
</dbReference>
<dbReference type="SUPFAM" id="SSF48113">
    <property type="entry name" value="Heme-dependent peroxidases"/>
    <property type="match status" value="1"/>
</dbReference>
<dbReference type="InterPro" id="IPR037120">
    <property type="entry name" value="Haem_peroxidase_sf_animal"/>
</dbReference>
<dbReference type="PROSITE" id="PS50292">
    <property type="entry name" value="PEROXIDASE_3"/>
    <property type="match status" value="1"/>
</dbReference>
<dbReference type="GO" id="GO:0051213">
    <property type="term" value="F:dioxygenase activity"/>
    <property type="evidence" value="ECO:0007669"/>
    <property type="project" value="UniProtKB-KW"/>
</dbReference>
<dbReference type="OMA" id="EFNMIYR"/>
<dbReference type="InterPro" id="IPR019791">
    <property type="entry name" value="Haem_peroxidase_animal"/>
</dbReference>
<dbReference type="PANTHER" id="PTHR11903:SF37">
    <property type="entry name" value="PSI-PRODUCING OXYGENASE A"/>
    <property type="match status" value="1"/>
</dbReference>
<dbReference type="AlphaFoldDB" id="C4JPX7"/>
<keyword evidence="4" id="KW-0560">Oxidoreductase</keyword>
<dbReference type="CDD" id="cd20612">
    <property type="entry name" value="CYP_LDS-like_C"/>
    <property type="match status" value="1"/>
</dbReference>
<name>C4JPX7_UNCRE</name>
<dbReference type="Gene3D" id="1.10.630.10">
    <property type="entry name" value="Cytochrome P450"/>
    <property type="match status" value="1"/>
</dbReference>
<evidence type="ECO:0000313" key="8">
    <source>
        <dbReference type="Proteomes" id="UP000002058"/>
    </source>
</evidence>
<dbReference type="Pfam" id="PF03098">
    <property type="entry name" value="An_peroxidase"/>
    <property type="match status" value="1"/>
</dbReference>
<proteinExistence type="predicted"/>
<evidence type="ECO:0000256" key="4">
    <source>
        <dbReference type="ARBA" id="ARBA00023002"/>
    </source>
</evidence>
<dbReference type="RefSeq" id="XP_002545103.1">
    <property type="nucleotide sequence ID" value="XM_002545057.1"/>
</dbReference>
<evidence type="ECO:0000256" key="3">
    <source>
        <dbReference type="ARBA" id="ARBA00022964"/>
    </source>
</evidence>
<keyword evidence="3" id="KW-0223">Dioxygenase</keyword>
<evidence type="ECO:0000313" key="7">
    <source>
        <dbReference type="EMBL" id="EEP79774.1"/>
    </source>
</evidence>
<dbReference type="InterPro" id="IPR034812">
    <property type="entry name" value="Ppo-like_N"/>
</dbReference>
<dbReference type="GO" id="GO:0016705">
    <property type="term" value="F:oxidoreductase activity, acting on paired donors, with incorporation or reduction of molecular oxygen"/>
    <property type="evidence" value="ECO:0007669"/>
    <property type="project" value="InterPro"/>
</dbReference>
<keyword evidence="8" id="KW-1185">Reference proteome</keyword>
<dbReference type="SUPFAM" id="SSF48264">
    <property type="entry name" value="Cytochrome P450"/>
    <property type="match status" value="1"/>
</dbReference>
<dbReference type="VEuPathDB" id="FungiDB:UREG_04620"/>
<keyword evidence="5 6" id="KW-0408">Iron</keyword>
<dbReference type="HOGENOM" id="CLU_002329_1_0_1"/>